<keyword evidence="1" id="KW-0472">Membrane</keyword>
<reference evidence="3" key="1">
    <citation type="submission" date="2017-01" db="EMBL/GenBank/DDBJ databases">
        <title>Comparative genomics of anhydrobiosis in the tardigrade Hypsibius dujardini.</title>
        <authorList>
            <person name="Yoshida Y."/>
            <person name="Koutsovoulos G."/>
            <person name="Laetsch D."/>
            <person name="Stevens L."/>
            <person name="Kumar S."/>
            <person name="Horikawa D."/>
            <person name="Ishino K."/>
            <person name="Komine S."/>
            <person name="Tomita M."/>
            <person name="Blaxter M."/>
            <person name="Arakawa K."/>
        </authorList>
    </citation>
    <scope>NUCLEOTIDE SEQUENCE [LARGE SCALE GENOMIC DNA]</scope>
    <source>
        <strain evidence="3">Z151</strain>
    </source>
</reference>
<keyword evidence="1" id="KW-0812">Transmembrane</keyword>
<dbReference type="Proteomes" id="UP000192578">
    <property type="component" value="Unassembled WGS sequence"/>
</dbReference>
<accession>A0A1W0XCE2</accession>
<keyword evidence="3" id="KW-1185">Reference proteome</keyword>
<proteinExistence type="predicted"/>
<dbReference type="EMBL" id="MTYJ01000003">
    <property type="protein sequence ID" value="OQV25176.1"/>
    <property type="molecule type" value="Genomic_DNA"/>
</dbReference>
<dbReference type="AlphaFoldDB" id="A0A1W0XCE2"/>
<keyword evidence="1" id="KW-1133">Transmembrane helix</keyword>
<organism evidence="2 3">
    <name type="scientific">Hypsibius exemplaris</name>
    <name type="common">Freshwater tardigrade</name>
    <dbReference type="NCBI Taxonomy" id="2072580"/>
    <lineage>
        <taxon>Eukaryota</taxon>
        <taxon>Metazoa</taxon>
        <taxon>Ecdysozoa</taxon>
        <taxon>Tardigrada</taxon>
        <taxon>Eutardigrada</taxon>
        <taxon>Parachela</taxon>
        <taxon>Hypsibioidea</taxon>
        <taxon>Hypsibiidae</taxon>
        <taxon>Hypsibius</taxon>
    </lineage>
</organism>
<evidence type="ECO:0000313" key="2">
    <source>
        <dbReference type="EMBL" id="OQV25176.1"/>
    </source>
</evidence>
<name>A0A1W0XCE2_HYPEX</name>
<evidence type="ECO:0000313" key="3">
    <source>
        <dbReference type="Proteomes" id="UP000192578"/>
    </source>
</evidence>
<comment type="caution">
    <text evidence="2">The sequence shown here is derived from an EMBL/GenBank/DDBJ whole genome shotgun (WGS) entry which is preliminary data.</text>
</comment>
<protein>
    <submittedName>
        <fullName evidence="2">Uncharacterized protein</fullName>
    </submittedName>
</protein>
<gene>
    <name evidence="2" type="ORF">BV898_00865</name>
</gene>
<evidence type="ECO:0000256" key="1">
    <source>
        <dbReference type="SAM" id="Phobius"/>
    </source>
</evidence>
<feature type="transmembrane region" description="Helical" evidence="1">
    <location>
        <begin position="80"/>
        <end position="98"/>
    </location>
</feature>
<sequence length="99" mass="11153">MGHGQERTVPGFGDYAVNRLVLPVDRDDGAAGNRDDLLDPRCRARDIFSGVMDVMVNIPTASHKQRHGHDSRMRHRDISFIGYFYFILFPSSIGIIPLP</sequence>